<evidence type="ECO:0000313" key="1">
    <source>
        <dbReference type="EMBL" id="GAO51690.1"/>
    </source>
</evidence>
<keyword evidence="2" id="KW-1185">Reference proteome</keyword>
<comment type="caution">
    <text evidence="1">The sequence shown here is derived from an EMBL/GenBank/DDBJ whole genome shotgun (WGS) entry which is preliminary data.</text>
</comment>
<gene>
    <name evidence="1" type="ORF">G7K_5783-t1</name>
</gene>
<dbReference type="Proteomes" id="UP000033140">
    <property type="component" value="Unassembled WGS sequence"/>
</dbReference>
<accession>A0A0E9NQI7</accession>
<proteinExistence type="predicted"/>
<evidence type="ECO:0000313" key="2">
    <source>
        <dbReference type="Proteomes" id="UP000033140"/>
    </source>
</evidence>
<dbReference type="RefSeq" id="XP_019022403.1">
    <property type="nucleotide sequence ID" value="XM_019165567.1"/>
</dbReference>
<sequence length="157" mass="17701">MSRAKHTSHCGSRPTLLVMRAYCDVWIQLQIPAAAGTGVAPTLYTQKAASTVAPCRRYRQRGCLHDLLLLAQVNDFNICVVYSCRCFPAMLVSSLYRVVRVGVSSFTWLGLTRGRCKRGMLLHLNVKYPEVEIRHATDNPIAISFMNESNQYQYFAP</sequence>
<protein>
    <submittedName>
        <fullName evidence="1">Uncharacterized protein</fullName>
    </submittedName>
</protein>
<reference evidence="1 2" key="1">
    <citation type="journal article" date="2011" name="J. Gen. Appl. Microbiol.">
        <title>Draft genome sequencing of the enigmatic yeast Saitoella complicata.</title>
        <authorList>
            <person name="Nishida H."/>
            <person name="Hamamoto M."/>
            <person name="Sugiyama J."/>
        </authorList>
    </citation>
    <scope>NUCLEOTIDE SEQUENCE [LARGE SCALE GENOMIC DNA]</scope>
    <source>
        <strain evidence="1 2">NRRL Y-17804</strain>
    </source>
</reference>
<reference evidence="1 2" key="2">
    <citation type="journal article" date="2014" name="J. Gen. Appl. Microbiol.">
        <title>The early diverging ascomycetous budding yeast Saitoella complicata has three histone deacetylases belonging to the Clr6, Hos2, and Rpd3 lineages.</title>
        <authorList>
            <person name="Nishida H."/>
            <person name="Matsumoto T."/>
            <person name="Kondo S."/>
            <person name="Hamamoto M."/>
            <person name="Yoshikawa H."/>
        </authorList>
    </citation>
    <scope>NUCLEOTIDE SEQUENCE [LARGE SCALE GENOMIC DNA]</scope>
    <source>
        <strain evidence="1 2">NRRL Y-17804</strain>
    </source>
</reference>
<reference evidence="1 2" key="3">
    <citation type="journal article" date="2015" name="Genome Announc.">
        <title>Draft Genome Sequence of the Archiascomycetous Yeast Saitoella complicata.</title>
        <authorList>
            <person name="Yamauchi K."/>
            <person name="Kondo S."/>
            <person name="Hamamoto M."/>
            <person name="Takahashi Y."/>
            <person name="Ogura Y."/>
            <person name="Hayashi T."/>
            <person name="Nishida H."/>
        </authorList>
    </citation>
    <scope>NUCLEOTIDE SEQUENCE [LARGE SCALE GENOMIC DNA]</scope>
    <source>
        <strain evidence="1 2">NRRL Y-17804</strain>
    </source>
</reference>
<organism evidence="1 2">
    <name type="scientific">Saitoella complicata (strain BCRC 22490 / CBS 7301 / JCM 7358 / NBRC 10748 / NRRL Y-17804)</name>
    <dbReference type="NCBI Taxonomy" id="698492"/>
    <lineage>
        <taxon>Eukaryota</taxon>
        <taxon>Fungi</taxon>
        <taxon>Dikarya</taxon>
        <taxon>Ascomycota</taxon>
        <taxon>Taphrinomycotina</taxon>
        <taxon>Taphrinomycotina incertae sedis</taxon>
        <taxon>Saitoella</taxon>
    </lineage>
</organism>
<dbReference type="AlphaFoldDB" id="A0A0E9NQI7"/>
<dbReference type="EMBL" id="BACD03000050">
    <property type="protein sequence ID" value="GAO51690.1"/>
    <property type="molecule type" value="Genomic_DNA"/>
</dbReference>
<name>A0A0E9NQI7_SAICN</name>